<feature type="transmembrane region" description="Helical" evidence="2">
    <location>
        <begin position="339"/>
        <end position="358"/>
    </location>
</feature>
<accession>A0A8J4DYW9</accession>
<feature type="transmembrane region" description="Helical" evidence="2">
    <location>
        <begin position="270"/>
        <end position="295"/>
    </location>
</feature>
<feature type="transmembrane region" description="Helical" evidence="2">
    <location>
        <begin position="473"/>
        <end position="493"/>
    </location>
</feature>
<feature type="transmembrane region" description="Helical" evidence="2">
    <location>
        <begin position="443"/>
        <end position="461"/>
    </location>
</feature>
<feature type="compositionally biased region" description="Polar residues" evidence="1">
    <location>
        <begin position="1"/>
        <end position="12"/>
    </location>
</feature>
<dbReference type="AlphaFoldDB" id="A0A8J4DYW9"/>
<feature type="transmembrane region" description="Helical" evidence="2">
    <location>
        <begin position="211"/>
        <end position="232"/>
    </location>
</feature>
<dbReference type="RefSeq" id="WP_203991373.1">
    <property type="nucleotide sequence ID" value="NZ_BOPG01000013.1"/>
</dbReference>
<organism evidence="3 4">
    <name type="scientific">Virgisporangium aurantiacum</name>
    <dbReference type="NCBI Taxonomy" id="175570"/>
    <lineage>
        <taxon>Bacteria</taxon>
        <taxon>Bacillati</taxon>
        <taxon>Actinomycetota</taxon>
        <taxon>Actinomycetes</taxon>
        <taxon>Micromonosporales</taxon>
        <taxon>Micromonosporaceae</taxon>
        <taxon>Virgisporangium</taxon>
    </lineage>
</organism>
<gene>
    <name evidence="3" type="ORF">Vau01_026070</name>
</gene>
<keyword evidence="2" id="KW-1133">Transmembrane helix</keyword>
<feature type="region of interest" description="Disordered" evidence="1">
    <location>
        <begin position="1"/>
        <end position="42"/>
    </location>
</feature>
<keyword evidence="2" id="KW-0812">Transmembrane</keyword>
<feature type="transmembrane region" description="Helical" evidence="2">
    <location>
        <begin position="307"/>
        <end position="327"/>
    </location>
</feature>
<feature type="transmembrane region" description="Helical" evidence="2">
    <location>
        <begin position="379"/>
        <end position="401"/>
    </location>
</feature>
<feature type="transmembrane region" description="Helical" evidence="2">
    <location>
        <begin position="108"/>
        <end position="132"/>
    </location>
</feature>
<evidence type="ECO:0000313" key="4">
    <source>
        <dbReference type="Proteomes" id="UP000612585"/>
    </source>
</evidence>
<evidence type="ECO:0000256" key="1">
    <source>
        <dbReference type="SAM" id="MobiDB-lite"/>
    </source>
</evidence>
<feature type="transmembrane region" description="Helical" evidence="2">
    <location>
        <begin position="184"/>
        <end position="205"/>
    </location>
</feature>
<comment type="caution">
    <text evidence="3">The sequence shown here is derived from an EMBL/GenBank/DDBJ whole genome shotgun (WGS) entry which is preliminary data.</text>
</comment>
<dbReference type="EMBL" id="BOPG01000013">
    <property type="protein sequence ID" value="GIJ55091.1"/>
    <property type="molecule type" value="Genomic_DNA"/>
</dbReference>
<feature type="transmembrane region" description="Helical" evidence="2">
    <location>
        <begin position="159"/>
        <end position="177"/>
    </location>
</feature>
<evidence type="ECO:0000313" key="3">
    <source>
        <dbReference type="EMBL" id="GIJ55091.1"/>
    </source>
</evidence>
<keyword evidence="2" id="KW-0472">Membrane</keyword>
<feature type="transmembrane region" description="Helical" evidence="2">
    <location>
        <begin position="505"/>
        <end position="522"/>
    </location>
</feature>
<evidence type="ECO:0000256" key="2">
    <source>
        <dbReference type="SAM" id="Phobius"/>
    </source>
</evidence>
<feature type="transmembrane region" description="Helical" evidence="2">
    <location>
        <begin position="413"/>
        <end position="431"/>
    </location>
</feature>
<keyword evidence="4" id="KW-1185">Reference proteome</keyword>
<feature type="transmembrane region" description="Helical" evidence="2">
    <location>
        <begin position="244"/>
        <end position="264"/>
    </location>
</feature>
<proteinExistence type="predicted"/>
<reference evidence="3" key="1">
    <citation type="submission" date="2021-01" db="EMBL/GenBank/DDBJ databases">
        <title>Whole genome shotgun sequence of Virgisporangium aurantiacum NBRC 16421.</title>
        <authorList>
            <person name="Komaki H."/>
            <person name="Tamura T."/>
        </authorList>
    </citation>
    <scope>NUCLEOTIDE SEQUENCE</scope>
    <source>
        <strain evidence="3">NBRC 16421</strain>
    </source>
</reference>
<dbReference type="Proteomes" id="UP000612585">
    <property type="component" value="Unassembled WGS sequence"/>
</dbReference>
<name>A0A8J4DYW9_9ACTN</name>
<sequence length="550" mass="55933">MPEPTASDSPPVSGQAHACEPTHTREPTRGSGQAHNSEREHRSGLESAYRHLLLAYPPRYRARRGDEIVDTLLAEAAPGQRFPRLAEVVDLVQAGLLERCRVGRVPGLAGGLIAAAPTGLALAAGIAAFLWWRVEGASAVDAAAGPSTAATPVGGPGTLGPIAYAAWLLAAGARAVLPAALGRFAIAVALVTTVVVVPVLASTPLGERPPLWVLMALAGFGIVALLGTAPGLGAGPPTAEARLCGAAGAVAVAVCTSTLAQSWVVNPAGYYGATIARVGAVVVGAVAALAVIAAFHLFHGRPAHDRLWAAALLGLPAGWLGPFTGTAVASPHAPHFGRFAQVLLATCVTVAVMHRLARHPHPQRPQGTITAPGASLARAGWHAIGTAAGLASWIALSYLGITGPSPSAGTGPPPYVLATMAVLIVVGLAAGVTGSPAGAWRPLLTAFTGTGAATWLVAVYVNDWTVGSWHDFGHTAAVATAVALVPLSECVVVAATVRRVERRRAATLVLVAALGWLMVLTIQYVPGWAPPLLGAVACVAAAQIPRHRRE</sequence>
<protein>
    <submittedName>
        <fullName evidence="3">Uncharacterized protein</fullName>
    </submittedName>
</protein>